<evidence type="ECO:0000313" key="2">
    <source>
        <dbReference type="Proteomes" id="UP001417504"/>
    </source>
</evidence>
<name>A0AAP0K4E8_9MAGN</name>
<comment type="caution">
    <text evidence="1">The sequence shown here is derived from an EMBL/GenBank/DDBJ whole genome shotgun (WGS) entry which is preliminary data.</text>
</comment>
<gene>
    <name evidence="1" type="ORF">Sjap_005644</name>
</gene>
<accession>A0AAP0K4E8</accession>
<dbReference type="AlphaFoldDB" id="A0AAP0K4E8"/>
<protein>
    <submittedName>
        <fullName evidence="1">Uncharacterized protein</fullName>
    </submittedName>
</protein>
<keyword evidence="2" id="KW-1185">Reference proteome</keyword>
<organism evidence="1 2">
    <name type="scientific">Stephania japonica</name>
    <dbReference type="NCBI Taxonomy" id="461633"/>
    <lineage>
        <taxon>Eukaryota</taxon>
        <taxon>Viridiplantae</taxon>
        <taxon>Streptophyta</taxon>
        <taxon>Embryophyta</taxon>
        <taxon>Tracheophyta</taxon>
        <taxon>Spermatophyta</taxon>
        <taxon>Magnoliopsida</taxon>
        <taxon>Ranunculales</taxon>
        <taxon>Menispermaceae</taxon>
        <taxon>Menispermoideae</taxon>
        <taxon>Cissampelideae</taxon>
        <taxon>Stephania</taxon>
    </lineage>
</organism>
<reference evidence="1 2" key="1">
    <citation type="submission" date="2024-01" db="EMBL/GenBank/DDBJ databases">
        <title>Genome assemblies of Stephania.</title>
        <authorList>
            <person name="Yang L."/>
        </authorList>
    </citation>
    <scope>NUCLEOTIDE SEQUENCE [LARGE SCALE GENOMIC DNA]</scope>
    <source>
        <strain evidence="1">QJT</strain>
        <tissue evidence="1">Leaf</tissue>
    </source>
</reference>
<evidence type="ECO:0000313" key="1">
    <source>
        <dbReference type="EMBL" id="KAK9145741.1"/>
    </source>
</evidence>
<dbReference type="EMBL" id="JBBNAE010000002">
    <property type="protein sequence ID" value="KAK9145741.1"/>
    <property type="molecule type" value="Genomic_DNA"/>
</dbReference>
<dbReference type="Proteomes" id="UP001417504">
    <property type="component" value="Unassembled WGS sequence"/>
</dbReference>
<proteinExistence type="predicted"/>
<sequence>MVDLHLKTRIKKFLEKWRVGDGHNIKIWEDAWVTNKRKIFLWYKFPSSIGNVADLIDRQNGTWDVDLIHHLYTEDEATLILATIMVDAFNGNGEQVADLDHVFANI</sequence>